<sequence length="1108" mass="122062">MKSSFSFIAVRLVIVLWLAAVCRVSFSKDDSETWKTEQKNREKVFLCGAADLFVEWNVTFGALQKRAEKVNATATKILRNLELYKNSTGVKHNTSVAIEMVMGVMSNTSAALNVSRGFMDGIERDFFNAFEAVKDYPENFTFGYSNGVYNGKRESEILEFFKNVTKLFTECKNRTGRNVTIDLLGQEVMNEVDNETTNLTEWEEKRKTKWNGSLTNATAWLSQMQNYTYNHSTDAPKRTVNIWAYNVTAWDTIKKDCYRIAYNCSNSSTVSTIVNSSRLNILRHLQDIANQSTANDSLKENGCEGAHELFQSTVSAGFSEVENNESKLKEMCRNFNETLQNGTCTTNMTSIGWMRHRFNVAVPEMIERLSKSLIHLMSAEKLVMGTFTDLFTSRREALCNETHVVRQMNNTFDTMAAHDVLWKADIKFANSSLVSADRNISEAKNKSDAALKLVSEAQVVTSGHLKVYSDAHEALSSVKSAENASVIAKGVALVLIGKAESEQKEVEKVRSELGAARDEKKSRLEAISKNFSDALEHAKNDFAHDANVCGESDFVAPNVSIYVAEAVFAQLMAVNFSADSTNGDKLLERCTQKVKAMREFVKEIALHSNATRDNASQALQNAIVAESKSKEVEKNAIDVVKGEINKKRNEICAAGGNMIALFGKVAELERQLENHYKNLSAVGELSKETMNRALVVVQNCTAATTIAMEAVITVLKTTNETGHVVDANSSCAKAFVNVTNEDGVIRRVLSNTETTKAHVEQMHGGVNTSLAVGKSQLEQMKGNFTALSEFTNDGHLASAGSACSLADINVSELTLENATKIYLKLSDFATFNASRIEASLTLFGNVVSGISSNLDIAVKHHKGAAGNAKHAEIKAKEVEKETRAVLNKALEKQRKKLCGTIKQLTEINGNTTVLQKEASLVRESANAHWKRAVTAGLDAEEAAARAVAAEPHAFEATLRYQMTSDTARNTRIDAGRVIKNATFSLHSNKERIRKINSKFAATIRAISSQQCEYKVDVCKSAVVCNVTSDLEKSLRDIRNLTALMNITVEKEALTRLSLSEKNVKELMQETSRRANATEAAAAAALNAAEDSKCTPLYLQLLHVVDNLS</sequence>
<evidence type="ECO:0000313" key="3">
    <source>
        <dbReference type="Proteomes" id="UP000009027"/>
    </source>
</evidence>
<evidence type="ECO:0000313" key="2">
    <source>
        <dbReference type="EMBL" id="CCD21768.1"/>
    </source>
</evidence>
<dbReference type="Proteomes" id="UP000009027">
    <property type="component" value="Unassembled WGS sequence"/>
</dbReference>
<organism evidence="2 3">
    <name type="scientific">Trypanosoma vivax (strain Y486)</name>
    <dbReference type="NCBI Taxonomy" id="1055687"/>
    <lineage>
        <taxon>Eukaryota</taxon>
        <taxon>Discoba</taxon>
        <taxon>Euglenozoa</taxon>
        <taxon>Kinetoplastea</taxon>
        <taxon>Metakinetoplastina</taxon>
        <taxon>Trypanosomatida</taxon>
        <taxon>Trypanosomatidae</taxon>
        <taxon>Trypanosoma</taxon>
        <taxon>Duttonella</taxon>
    </lineage>
</organism>
<dbReference type="AlphaFoldDB" id="F9WW03"/>
<gene>
    <name evidence="2" type="ORF">TvY486_0005040</name>
</gene>
<keyword evidence="3" id="KW-1185">Reference proteome</keyword>
<accession>F9WW03</accession>
<dbReference type="EMBL" id="CAEX01008230">
    <property type="protein sequence ID" value="CCD21768.1"/>
    <property type="molecule type" value="Genomic_DNA"/>
</dbReference>
<protein>
    <submittedName>
        <fullName evidence="2">Uncharacterized protein</fullName>
    </submittedName>
</protein>
<feature type="chain" id="PRO_5003395154" evidence="1">
    <location>
        <begin position="28"/>
        <end position="1108"/>
    </location>
</feature>
<evidence type="ECO:0000256" key="1">
    <source>
        <dbReference type="SAM" id="SignalP"/>
    </source>
</evidence>
<dbReference type="VEuPathDB" id="TriTrypDB:TvY486_0005040"/>
<reference evidence="2 3" key="1">
    <citation type="journal article" date="2012" name="Proc. Natl. Acad. Sci. U.S.A.">
        <title>Antigenic diversity is generated by distinct evolutionary mechanisms in African trypanosome species.</title>
        <authorList>
            <person name="Jackson A.P."/>
            <person name="Berry A."/>
            <person name="Aslett M."/>
            <person name="Allison H.C."/>
            <person name="Burton P."/>
            <person name="Vavrova-Anderson J."/>
            <person name="Brown R."/>
            <person name="Browne H."/>
            <person name="Corton N."/>
            <person name="Hauser H."/>
            <person name="Gamble J."/>
            <person name="Gilderthorp R."/>
            <person name="Marcello L."/>
            <person name="McQuillan J."/>
            <person name="Otto T.D."/>
            <person name="Quail M.A."/>
            <person name="Sanders M.J."/>
            <person name="van Tonder A."/>
            <person name="Ginger M.L."/>
            <person name="Field M.C."/>
            <person name="Barry J.D."/>
            <person name="Hertz-Fowler C."/>
            <person name="Berriman M."/>
        </authorList>
    </citation>
    <scope>NUCLEOTIDE SEQUENCE</scope>
    <source>
        <strain evidence="2 3">Y486</strain>
    </source>
</reference>
<feature type="signal peptide" evidence="1">
    <location>
        <begin position="1"/>
        <end position="27"/>
    </location>
</feature>
<proteinExistence type="predicted"/>
<name>F9WW03_TRYVY</name>
<keyword evidence="1" id="KW-0732">Signal</keyword>